<dbReference type="PROSITE" id="PS50112">
    <property type="entry name" value="PAS"/>
    <property type="match status" value="2"/>
</dbReference>
<dbReference type="PANTHER" id="PTHR43304">
    <property type="entry name" value="PHYTOCHROME-LIKE PROTEIN CPH1"/>
    <property type="match status" value="1"/>
</dbReference>
<dbReference type="Gene3D" id="3.30.450.20">
    <property type="entry name" value="PAS domain"/>
    <property type="match status" value="2"/>
</dbReference>
<dbReference type="NCBIfam" id="TIGR00229">
    <property type="entry name" value="sensory_box"/>
    <property type="match status" value="2"/>
</dbReference>
<evidence type="ECO:0000313" key="11">
    <source>
        <dbReference type="EMBL" id="OJX59411.1"/>
    </source>
</evidence>
<dbReference type="SMART" id="SM00086">
    <property type="entry name" value="PAC"/>
    <property type="match status" value="2"/>
</dbReference>
<evidence type="ECO:0000256" key="6">
    <source>
        <dbReference type="PROSITE-ProRule" id="PRU00169"/>
    </source>
</evidence>
<feature type="domain" description="PAS" evidence="9">
    <location>
        <begin position="136"/>
        <end position="208"/>
    </location>
</feature>
<evidence type="ECO:0000259" key="7">
    <source>
        <dbReference type="PROSITE" id="PS50109"/>
    </source>
</evidence>
<evidence type="ECO:0000256" key="3">
    <source>
        <dbReference type="ARBA" id="ARBA00022553"/>
    </source>
</evidence>
<dbReference type="STRING" id="1895771.BGO89_03070"/>
<comment type="caution">
    <text evidence="11">The sequence shown here is derived from an EMBL/GenBank/DDBJ whole genome shotgun (WGS) entry which is preliminary data.</text>
</comment>
<dbReference type="InterPro" id="IPR000014">
    <property type="entry name" value="PAS"/>
</dbReference>
<dbReference type="CDD" id="cd00156">
    <property type="entry name" value="REC"/>
    <property type="match status" value="1"/>
</dbReference>
<feature type="domain" description="Response regulatory" evidence="8">
    <location>
        <begin position="6"/>
        <end position="123"/>
    </location>
</feature>
<accession>A0A1M3L2L9</accession>
<dbReference type="InterPro" id="IPR005467">
    <property type="entry name" value="His_kinase_dom"/>
</dbReference>
<reference evidence="11 12" key="1">
    <citation type="submission" date="2016-09" db="EMBL/GenBank/DDBJ databases">
        <title>Genome-resolved meta-omics ties microbial dynamics to process performance in biotechnology for thiocyanate degradation.</title>
        <authorList>
            <person name="Kantor R.S."/>
            <person name="Huddy R.J."/>
            <person name="Iyer R."/>
            <person name="Thomas B.C."/>
            <person name="Brown C.T."/>
            <person name="Anantharaman K."/>
            <person name="Tringe S."/>
            <person name="Hettich R.L."/>
            <person name="Harrison S.T."/>
            <person name="Banfield J.F."/>
        </authorList>
    </citation>
    <scope>NUCLEOTIDE SEQUENCE [LARGE SCALE GENOMIC DNA]</scope>
    <source>
        <strain evidence="11">59-99</strain>
    </source>
</reference>
<dbReference type="SUPFAM" id="SSF52172">
    <property type="entry name" value="CheY-like"/>
    <property type="match status" value="1"/>
</dbReference>
<dbReference type="PROSITE" id="PS50110">
    <property type="entry name" value="RESPONSE_REGULATORY"/>
    <property type="match status" value="1"/>
</dbReference>
<dbReference type="SUPFAM" id="SSF47384">
    <property type="entry name" value="Homodimeric domain of signal transducing histidine kinase"/>
    <property type="match status" value="1"/>
</dbReference>
<dbReference type="CDD" id="cd00130">
    <property type="entry name" value="PAS"/>
    <property type="match status" value="2"/>
</dbReference>
<dbReference type="InterPro" id="IPR000700">
    <property type="entry name" value="PAS-assoc_C"/>
</dbReference>
<dbReference type="AlphaFoldDB" id="A0A1M3L2L9"/>
<dbReference type="InterPro" id="IPR052162">
    <property type="entry name" value="Sensor_kinase/Photoreceptor"/>
</dbReference>
<gene>
    <name evidence="11" type="ORF">BGO89_03070</name>
</gene>
<dbReference type="InterPro" id="IPR036890">
    <property type="entry name" value="HATPase_C_sf"/>
</dbReference>
<dbReference type="PANTHER" id="PTHR43304:SF1">
    <property type="entry name" value="PAC DOMAIN-CONTAINING PROTEIN"/>
    <property type="match status" value="1"/>
</dbReference>
<dbReference type="SMART" id="SM00091">
    <property type="entry name" value="PAS"/>
    <property type="match status" value="2"/>
</dbReference>
<keyword evidence="5" id="KW-0418">Kinase</keyword>
<feature type="domain" description="PAS" evidence="9">
    <location>
        <begin position="281"/>
        <end position="334"/>
    </location>
</feature>
<keyword evidence="4" id="KW-0808">Transferase</keyword>
<evidence type="ECO:0000313" key="12">
    <source>
        <dbReference type="Proteomes" id="UP000184233"/>
    </source>
</evidence>
<evidence type="ECO:0000256" key="1">
    <source>
        <dbReference type="ARBA" id="ARBA00000085"/>
    </source>
</evidence>
<dbReference type="InterPro" id="IPR001789">
    <property type="entry name" value="Sig_transdc_resp-reg_receiver"/>
</dbReference>
<dbReference type="InterPro" id="IPR036097">
    <property type="entry name" value="HisK_dim/P_sf"/>
</dbReference>
<dbReference type="InterPro" id="IPR011006">
    <property type="entry name" value="CheY-like_superfamily"/>
</dbReference>
<feature type="domain" description="PAC" evidence="10">
    <location>
        <begin position="335"/>
        <end position="389"/>
    </location>
</feature>
<dbReference type="Pfam" id="PF13426">
    <property type="entry name" value="PAS_9"/>
    <property type="match status" value="1"/>
</dbReference>
<dbReference type="Gene3D" id="3.30.565.10">
    <property type="entry name" value="Histidine kinase-like ATPase, C-terminal domain"/>
    <property type="match status" value="1"/>
</dbReference>
<dbReference type="Pfam" id="PF13188">
    <property type="entry name" value="PAS_8"/>
    <property type="match status" value="1"/>
</dbReference>
<dbReference type="GO" id="GO:0000155">
    <property type="term" value="F:phosphorelay sensor kinase activity"/>
    <property type="evidence" value="ECO:0007669"/>
    <property type="project" value="InterPro"/>
</dbReference>
<feature type="domain" description="Histidine kinase" evidence="7">
    <location>
        <begin position="407"/>
        <end position="622"/>
    </location>
</feature>
<dbReference type="Gene3D" id="3.40.50.2300">
    <property type="match status" value="1"/>
</dbReference>
<dbReference type="EC" id="2.7.13.3" evidence="2"/>
<dbReference type="SMART" id="SM00448">
    <property type="entry name" value="REC"/>
    <property type="match status" value="1"/>
</dbReference>
<feature type="modified residue" description="4-aspartylphosphate" evidence="6">
    <location>
        <position position="58"/>
    </location>
</feature>
<dbReference type="Pfam" id="PF00072">
    <property type="entry name" value="Response_reg"/>
    <property type="match status" value="1"/>
</dbReference>
<dbReference type="Gene3D" id="1.10.287.130">
    <property type="match status" value="1"/>
</dbReference>
<evidence type="ECO:0000256" key="5">
    <source>
        <dbReference type="ARBA" id="ARBA00022777"/>
    </source>
</evidence>
<dbReference type="InterPro" id="IPR003594">
    <property type="entry name" value="HATPase_dom"/>
</dbReference>
<dbReference type="SUPFAM" id="SSF55874">
    <property type="entry name" value="ATPase domain of HSP90 chaperone/DNA topoisomerase II/histidine kinase"/>
    <property type="match status" value="1"/>
</dbReference>
<sequence length="623" mass="70456">MADQLHILIVEDNPGDDLYTRELIGRSRLRESMVRSVRTLGDAFTVLRSMPWDVVLLDLTLPDAHGTAAVVSLTATFPSIPCVVLSGQQDDALALEAVRLGAQDYLYKGEFDGTHLEKSVQYSIERGRQRLLVEDSEQRYRALFESNPLPMWAYDVHTGHFLMVNAAAIDGYGYSLDWFLSSAIFDLHLPEDVAEVRMYHVRNAGTGGRHRSSEWRHRTRDRGIIDVKIISHDIRLFGKDARLVVAIDITESRDIERHSRLLESVVTNSKDAIMITEAEPVDEPGPRIIYVNKAFTEVTGYDRNEVVGRSPRLLQGPKTDRAELDRIRHSIERHEAVDAEIVNYRKDGSEFWVNLVIFPIMDVKGQNTHLISIQRDTTVRRRSESELRSLVDELMTANTDLRQFSFIASHNMRGPVANLLGLIDLFDVEGKDPRTNSEILARVSESATGLDRTIQELVRMLMVKNTRDMNVEVFDFNLALTDVTSAIENLILERKVMVVSRNVDLQPGLRYVRSHVVSILQHLITNSIQYAHPDRNPIVTISANRMQGNVFIDVADNGLGIDLERHGDRLFGMYQRFHSGSEGRGLGLYIVKSQIEAMGGSISVTSVVGRGTTFHIRLKEHQE</sequence>
<evidence type="ECO:0000259" key="9">
    <source>
        <dbReference type="PROSITE" id="PS50112"/>
    </source>
</evidence>
<dbReference type="SMART" id="SM00387">
    <property type="entry name" value="HATPase_c"/>
    <property type="match status" value="1"/>
</dbReference>
<dbReference type="PROSITE" id="PS50113">
    <property type="entry name" value="PAC"/>
    <property type="match status" value="1"/>
</dbReference>
<proteinExistence type="predicted"/>
<dbReference type="Pfam" id="PF02518">
    <property type="entry name" value="HATPase_c"/>
    <property type="match status" value="1"/>
</dbReference>
<evidence type="ECO:0000256" key="4">
    <source>
        <dbReference type="ARBA" id="ARBA00022679"/>
    </source>
</evidence>
<evidence type="ECO:0000259" key="8">
    <source>
        <dbReference type="PROSITE" id="PS50110"/>
    </source>
</evidence>
<name>A0A1M3L2L9_9BACT</name>
<keyword evidence="3 6" id="KW-0597">Phosphoprotein</keyword>
<dbReference type="SUPFAM" id="SSF55785">
    <property type="entry name" value="PYP-like sensor domain (PAS domain)"/>
    <property type="match status" value="2"/>
</dbReference>
<dbReference type="Proteomes" id="UP000184233">
    <property type="component" value="Unassembled WGS sequence"/>
</dbReference>
<dbReference type="EMBL" id="MKVH01000013">
    <property type="protein sequence ID" value="OJX59411.1"/>
    <property type="molecule type" value="Genomic_DNA"/>
</dbReference>
<organism evidence="11 12">
    <name type="scientific">Candidatus Kapaibacterium thiocyanatum</name>
    <dbReference type="NCBI Taxonomy" id="1895771"/>
    <lineage>
        <taxon>Bacteria</taxon>
        <taxon>Pseudomonadati</taxon>
        <taxon>Candidatus Kapaibacteriota</taxon>
        <taxon>Candidatus Kapaibacteriia</taxon>
        <taxon>Candidatus Kapaibacteriales</taxon>
        <taxon>Candidatus Kapaibacteriaceae</taxon>
        <taxon>Candidatus Kapaibacterium</taxon>
    </lineage>
</organism>
<evidence type="ECO:0000256" key="2">
    <source>
        <dbReference type="ARBA" id="ARBA00012438"/>
    </source>
</evidence>
<dbReference type="InterPro" id="IPR004358">
    <property type="entry name" value="Sig_transdc_His_kin-like_C"/>
</dbReference>
<dbReference type="InterPro" id="IPR001610">
    <property type="entry name" value="PAC"/>
</dbReference>
<evidence type="ECO:0000259" key="10">
    <source>
        <dbReference type="PROSITE" id="PS50113"/>
    </source>
</evidence>
<protein>
    <recommendedName>
        <fullName evidence="2">histidine kinase</fullName>
        <ecNumber evidence="2">2.7.13.3</ecNumber>
    </recommendedName>
</protein>
<comment type="catalytic activity">
    <reaction evidence="1">
        <text>ATP + protein L-histidine = ADP + protein N-phospho-L-histidine.</text>
        <dbReference type="EC" id="2.7.13.3"/>
    </reaction>
</comment>
<dbReference type="PRINTS" id="PR00344">
    <property type="entry name" value="BCTRLSENSOR"/>
</dbReference>
<dbReference type="PROSITE" id="PS50109">
    <property type="entry name" value="HIS_KIN"/>
    <property type="match status" value="1"/>
</dbReference>
<dbReference type="InterPro" id="IPR035965">
    <property type="entry name" value="PAS-like_dom_sf"/>
</dbReference>